<dbReference type="HOGENOM" id="CLU_042141_0_0_11"/>
<organism evidence="8 9">
    <name type="scientific">Frankia alni (strain DSM 45986 / CECT 9034 / ACN14a)</name>
    <dbReference type="NCBI Taxonomy" id="326424"/>
    <lineage>
        <taxon>Bacteria</taxon>
        <taxon>Bacillati</taxon>
        <taxon>Actinomycetota</taxon>
        <taxon>Actinomycetes</taxon>
        <taxon>Frankiales</taxon>
        <taxon>Frankiaceae</taxon>
        <taxon>Frankia</taxon>
    </lineage>
</organism>
<keyword evidence="5" id="KW-1133">Transmembrane helix</keyword>
<feature type="transmembrane region" description="Helical" evidence="5">
    <location>
        <begin position="20"/>
        <end position="38"/>
    </location>
</feature>
<sequence>MGIPQGPAGVRGALWRSLTVYRWVSLAYAVALVGQTLGQADRPALGVTLFGVMTAWSLVMSVLAPAIDGRCPRLLAVLVAADVTLCAAMVVLTLPVGPRSGHVLPGMWSAGGVLGAALLGGTAGGLVAGLLLSIATFVERGVVNDSSIGTAVLFLLSGTIVGYLSRTALVAETALADLLAARAGDAERERLARRVHDGVLQALALISREAPRGLPAAEVAAMAAEQEAALRELLRTPAVAPVMAGAAGGRSGGRSGGTTAGRTAGRATGRSGGRVPRTGSGISADLVEPLLRLARPAAPGRGAVTVATPGAPVPLGVECAREVVAAVEATVDNVARHAGPGASAWVLVEDDGDRVVVTVRDDGVGMAAGRPEQAAAEGRLGLAVSVRGRVRELGGTVTVTSRPGAGTEVELRVPR</sequence>
<dbReference type="RefSeq" id="WP_011607433.1">
    <property type="nucleotide sequence ID" value="NC_008278.1"/>
</dbReference>
<evidence type="ECO:0000259" key="7">
    <source>
        <dbReference type="Pfam" id="PF19354"/>
    </source>
</evidence>
<dbReference type="GO" id="GO:0000160">
    <property type="term" value="P:phosphorelay signal transduction system"/>
    <property type="evidence" value="ECO:0007669"/>
    <property type="project" value="UniProtKB-KW"/>
</dbReference>
<dbReference type="Gene3D" id="3.30.565.10">
    <property type="entry name" value="Histidine kinase-like ATPase, C-terminal domain"/>
    <property type="match status" value="1"/>
</dbReference>
<feature type="transmembrane region" description="Helical" evidence="5">
    <location>
        <begin position="44"/>
        <end position="67"/>
    </location>
</feature>
<keyword evidence="9" id="KW-1185">Reference proteome</keyword>
<feature type="transmembrane region" description="Helical" evidence="5">
    <location>
        <begin position="108"/>
        <end position="135"/>
    </location>
</feature>
<dbReference type="eggNOG" id="COG4585">
    <property type="taxonomic scope" value="Bacteria"/>
</dbReference>
<keyword evidence="2 8" id="KW-0418">Kinase</keyword>
<gene>
    <name evidence="8" type="ordered locus">FRAAL6387</name>
</gene>
<dbReference type="STRING" id="326424.FRAAL6387"/>
<dbReference type="InterPro" id="IPR050482">
    <property type="entry name" value="Sensor_HK_TwoCompSys"/>
</dbReference>
<evidence type="ECO:0000256" key="4">
    <source>
        <dbReference type="SAM" id="MobiDB-lite"/>
    </source>
</evidence>
<dbReference type="Pfam" id="PF19354">
    <property type="entry name" value="DUF5931"/>
    <property type="match status" value="1"/>
</dbReference>
<evidence type="ECO:0000256" key="2">
    <source>
        <dbReference type="ARBA" id="ARBA00022777"/>
    </source>
</evidence>
<dbReference type="NCBIfam" id="NF047322">
    <property type="entry name" value="HK_morpho_MacS"/>
    <property type="match status" value="1"/>
</dbReference>
<feature type="domain" description="DUF5931" evidence="7">
    <location>
        <begin position="10"/>
        <end position="176"/>
    </location>
</feature>
<dbReference type="AlphaFoldDB" id="Q0RC19"/>
<evidence type="ECO:0000256" key="3">
    <source>
        <dbReference type="ARBA" id="ARBA00023012"/>
    </source>
</evidence>
<feature type="compositionally biased region" description="Gly residues" evidence="4">
    <location>
        <begin position="246"/>
        <end position="259"/>
    </location>
</feature>
<evidence type="ECO:0000313" key="8">
    <source>
        <dbReference type="EMBL" id="CAJ65010.1"/>
    </source>
</evidence>
<evidence type="ECO:0000256" key="5">
    <source>
        <dbReference type="SAM" id="Phobius"/>
    </source>
</evidence>
<feature type="transmembrane region" description="Helical" evidence="5">
    <location>
        <begin position="74"/>
        <end position="96"/>
    </location>
</feature>
<dbReference type="GO" id="GO:0016301">
    <property type="term" value="F:kinase activity"/>
    <property type="evidence" value="ECO:0007669"/>
    <property type="project" value="UniProtKB-KW"/>
</dbReference>
<keyword evidence="5" id="KW-0472">Membrane</keyword>
<dbReference type="InterPro" id="IPR036890">
    <property type="entry name" value="HATPase_C_sf"/>
</dbReference>
<dbReference type="EMBL" id="CT573213">
    <property type="protein sequence ID" value="CAJ65010.1"/>
    <property type="molecule type" value="Genomic_DNA"/>
</dbReference>
<dbReference type="Pfam" id="PF02518">
    <property type="entry name" value="HATPase_c"/>
    <property type="match status" value="1"/>
</dbReference>
<dbReference type="InterPro" id="IPR045975">
    <property type="entry name" value="DUF5931"/>
</dbReference>
<dbReference type="PANTHER" id="PTHR24421">
    <property type="entry name" value="NITRATE/NITRITE SENSOR PROTEIN NARX-RELATED"/>
    <property type="match status" value="1"/>
</dbReference>
<dbReference type="KEGG" id="fal:FRAAL6387"/>
<dbReference type="CDD" id="cd16917">
    <property type="entry name" value="HATPase_UhpB-NarQ-NarX-like"/>
    <property type="match status" value="1"/>
</dbReference>
<protein>
    <submittedName>
        <fullName evidence="8">Two-component system sensor kinase</fullName>
    </submittedName>
</protein>
<keyword evidence="1" id="KW-0808">Transferase</keyword>
<evidence type="ECO:0000313" key="9">
    <source>
        <dbReference type="Proteomes" id="UP000000657"/>
    </source>
</evidence>
<feature type="transmembrane region" description="Helical" evidence="5">
    <location>
        <begin position="147"/>
        <end position="165"/>
    </location>
</feature>
<keyword evidence="5" id="KW-0812">Transmembrane</keyword>
<evidence type="ECO:0000259" key="6">
    <source>
        <dbReference type="Pfam" id="PF02518"/>
    </source>
</evidence>
<dbReference type="OrthoDB" id="5181554at2"/>
<accession>Q0RC19</accession>
<proteinExistence type="predicted"/>
<feature type="compositionally biased region" description="Low complexity" evidence="4">
    <location>
        <begin position="260"/>
        <end position="269"/>
    </location>
</feature>
<dbReference type="PANTHER" id="PTHR24421:SF61">
    <property type="entry name" value="OXYGEN SENSOR HISTIDINE KINASE NREB"/>
    <property type="match status" value="1"/>
</dbReference>
<reference evidence="8 9" key="1">
    <citation type="journal article" date="2007" name="Genome Res.">
        <title>Genome characteristics of facultatively symbiotic Frankia sp. strains reflect host range and host plant biogeography.</title>
        <authorList>
            <person name="Normand P."/>
            <person name="Lapierre P."/>
            <person name="Tisa L.S."/>
            <person name="Gogarten J.P."/>
            <person name="Alloisio N."/>
            <person name="Bagnarol E."/>
            <person name="Bassi C.A."/>
            <person name="Berry A.M."/>
            <person name="Bickhart D.M."/>
            <person name="Choisne N."/>
            <person name="Couloux A."/>
            <person name="Cournoyer B."/>
            <person name="Cruveiller S."/>
            <person name="Daubin V."/>
            <person name="Demange N."/>
            <person name="Francino M.P."/>
            <person name="Goltsman E."/>
            <person name="Huang Y."/>
            <person name="Kopp O.R."/>
            <person name="Labarre L."/>
            <person name="Lapidus A."/>
            <person name="Lavire C."/>
            <person name="Marechal J."/>
            <person name="Martinez M."/>
            <person name="Mastronunzio J.E."/>
            <person name="Mullin B.C."/>
            <person name="Niemann J."/>
            <person name="Pujic P."/>
            <person name="Rawnsley T."/>
            <person name="Rouy Z."/>
            <person name="Schenowitz C."/>
            <person name="Sellstedt A."/>
            <person name="Tavares F."/>
            <person name="Tomkins J.P."/>
            <person name="Vallenet D."/>
            <person name="Valverde C."/>
            <person name="Wall L.G."/>
            <person name="Wang Y."/>
            <person name="Medigue C."/>
            <person name="Benson D.R."/>
        </authorList>
    </citation>
    <scope>NUCLEOTIDE SEQUENCE [LARGE SCALE GENOMIC DNA]</scope>
    <source>
        <strain evidence="9">DSM 45986 / CECT 9034 / ACN14a</strain>
    </source>
</reference>
<dbReference type="SUPFAM" id="SSF55874">
    <property type="entry name" value="ATPase domain of HSP90 chaperone/DNA topoisomerase II/histidine kinase"/>
    <property type="match status" value="1"/>
</dbReference>
<keyword evidence="3" id="KW-0902">Two-component regulatory system</keyword>
<evidence type="ECO:0000256" key="1">
    <source>
        <dbReference type="ARBA" id="ARBA00022679"/>
    </source>
</evidence>
<dbReference type="Proteomes" id="UP000000657">
    <property type="component" value="Chromosome"/>
</dbReference>
<dbReference type="InterPro" id="IPR003594">
    <property type="entry name" value="HATPase_dom"/>
</dbReference>
<feature type="domain" description="Histidine kinase/HSP90-like ATPase" evidence="6">
    <location>
        <begin position="325"/>
        <end position="414"/>
    </location>
</feature>
<name>Q0RC19_FRAAA</name>
<feature type="region of interest" description="Disordered" evidence="4">
    <location>
        <begin position="246"/>
        <end position="281"/>
    </location>
</feature>